<dbReference type="EMBL" id="LR797064">
    <property type="protein sequence ID" value="CAB4184722.1"/>
    <property type="molecule type" value="Genomic_DNA"/>
</dbReference>
<organism evidence="2">
    <name type="scientific">uncultured Caudovirales phage</name>
    <dbReference type="NCBI Taxonomy" id="2100421"/>
    <lineage>
        <taxon>Viruses</taxon>
        <taxon>Duplodnaviria</taxon>
        <taxon>Heunggongvirae</taxon>
        <taxon>Uroviricota</taxon>
        <taxon>Caudoviricetes</taxon>
        <taxon>Peduoviridae</taxon>
        <taxon>Maltschvirus</taxon>
        <taxon>Maltschvirus maltsch</taxon>
    </lineage>
</organism>
<protein>
    <submittedName>
        <fullName evidence="2">COG3747 Phage terminase, small subunit</fullName>
    </submittedName>
</protein>
<feature type="compositionally biased region" description="Basic and acidic residues" evidence="1">
    <location>
        <begin position="1"/>
        <end position="22"/>
    </location>
</feature>
<reference evidence="2" key="1">
    <citation type="submission" date="2020-05" db="EMBL/GenBank/DDBJ databases">
        <authorList>
            <person name="Chiriac C."/>
            <person name="Salcher M."/>
            <person name="Ghai R."/>
            <person name="Kavagutti S V."/>
        </authorList>
    </citation>
    <scope>NUCLEOTIDE SEQUENCE</scope>
</reference>
<evidence type="ECO:0000256" key="1">
    <source>
        <dbReference type="SAM" id="MobiDB-lite"/>
    </source>
</evidence>
<evidence type="ECO:0000313" key="2">
    <source>
        <dbReference type="EMBL" id="CAB4184722.1"/>
    </source>
</evidence>
<dbReference type="InterPro" id="IPR006448">
    <property type="entry name" value="Phage_term_ssu_P27"/>
</dbReference>
<feature type="region of interest" description="Disordered" evidence="1">
    <location>
        <begin position="1"/>
        <end position="39"/>
    </location>
</feature>
<accession>A0A6J5QLS5</accession>
<dbReference type="Pfam" id="PF05119">
    <property type="entry name" value="Terminase_4"/>
    <property type="match status" value="1"/>
</dbReference>
<sequence>MGARGPKPDPNSKRSQRGENTLHKKRARPKSTAAVHPPATVKKIPAAARWWRLQAPRLIEAGRLRPEQGESFGLLCRLKCEIDQLEMELMLGGWVLLSEKGAQPNPVVRILRDARRDFVALSREFGMTPAADSRIPQDDTHAAETDPEEVALRMFITKRA</sequence>
<proteinExistence type="predicted"/>
<name>A0A6J5QLS5_9CAUD</name>
<gene>
    <name evidence="2" type="ORF">UFOVP1124_32</name>
</gene>